<evidence type="ECO:0000313" key="1">
    <source>
        <dbReference type="EMBL" id="NHF62246.1"/>
    </source>
</evidence>
<keyword evidence="2" id="KW-1185">Reference proteome</keyword>
<reference evidence="1 2" key="1">
    <citation type="submission" date="2020-03" db="EMBL/GenBank/DDBJ databases">
        <title>Chryseoglobus sp. isolated from a deep-sea seamount.</title>
        <authorList>
            <person name="Zhang D.-C."/>
        </authorList>
    </citation>
    <scope>NUCLEOTIDE SEQUENCE [LARGE SCALE GENOMIC DNA]</scope>
    <source>
        <strain evidence="1 2">KN1116</strain>
    </source>
</reference>
<dbReference type="RefSeq" id="WP_152582985.1">
    <property type="nucleotide sequence ID" value="NZ_VIKT02000004.1"/>
</dbReference>
<dbReference type="Proteomes" id="UP000818266">
    <property type="component" value="Unassembled WGS sequence"/>
</dbReference>
<dbReference type="EMBL" id="VIKT02000004">
    <property type="protein sequence ID" value="NHF62246.1"/>
    <property type="molecule type" value="Genomic_DNA"/>
</dbReference>
<name>A0A9E5JNQ7_9MICO</name>
<sequence length="70" mass="7685">MAHGIPADHHPPDLERVPTLAELARTGLAEMVGKSVFRATPEGEAVLRDTMRRNADRGRAWDARRKGPTA</sequence>
<dbReference type="AlphaFoldDB" id="A0A9E5JNQ7"/>
<protein>
    <submittedName>
        <fullName evidence="1">Uncharacterized protein</fullName>
    </submittedName>
</protein>
<organism evidence="1 2">
    <name type="scientific">Microcella pacifica</name>
    <dbReference type="NCBI Taxonomy" id="2591847"/>
    <lineage>
        <taxon>Bacteria</taxon>
        <taxon>Bacillati</taxon>
        <taxon>Actinomycetota</taxon>
        <taxon>Actinomycetes</taxon>
        <taxon>Micrococcales</taxon>
        <taxon>Microbacteriaceae</taxon>
        <taxon>Microcella</taxon>
    </lineage>
</organism>
<accession>A0A9E5JNQ7</accession>
<proteinExistence type="predicted"/>
<comment type="caution">
    <text evidence="1">The sequence shown here is derived from an EMBL/GenBank/DDBJ whole genome shotgun (WGS) entry which is preliminary data.</text>
</comment>
<gene>
    <name evidence="1" type="ORF">FK219_003150</name>
</gene>
<evidence type="ECO:0000313" key="2">
    <source>
        <dbReference type="Proteomes" id="UP000818266"/>
    </source>
</evidence>